<proteinExistence type="predicted"/>
<organism evidence="2 3">
    <name type="scientific">Phytophthora infestans</name>
    <name type="common">Potato late blight agent</name>
    <name type="synonym">Botrytis infestans</name>
    <dbReference type="NCBI Taxonomy" id="4787"/>
    <lineage>
        <taxon>Eukaryota</taxon>
        <taxon>Sar</taxon>
        <taxon>Stramenopiles</taxon>
        <taxon>Oomycota</taxon>
        <taxon>Peronosporomycetes</taxon>
        <taxon>Peronosporales</taxon>
        <taxon>Peronosporaceae</taxon>
        <taxon>Phytophthora</taxon>
    </lineage>
</organism>
<evidence type="ECO:0000313" key="3">
    <source>
        <dbReference type="Proteomes" id="UP000704712"/>
    </source>
</evidence>
<evidence type="ECO:0000256" key="1">
    <source>
        <dbReference type="SAM" id="MobiDB-lite"/>
    </source>
</evidence>
<sequence length="181" mass="20343">MANTNTFELRIVLENEAYFSYQDPSEAVCISFEDCDGWNAATSVAWRNLPAQWSVDFYESSHCNSDEYYYTEKEARDGLHTFKTPQAIRSISARPLWGSYPANIARKCVQLRQPFERTESLHLDDETSVGVGDEGSQTEGSGQDEGPSSNWFEPNVVGNEDTNAGSGDEEWKVYGDFFMSG</sequence>
<comment type="caution">
    <text evidence="2">The sequence shown here is derived from an EMBL/GenBank/DDBJ whole genome shotgun (WGS) entry which is preliminary data.</text>
</comment>
<reference evidence="2" key="1">
    <citation type="submission" date="2020-03" db="EMBL/GenBank/DDBJ databases">
        <title>Hybrid Assembly of Korean Phytophthora infestans isolates.</title>
        <authorList>
            <person name="Prokchorchik M."/>
            <person name="Lee Y."/>
            <person name="Seo J."/>
            <person name="Cho J.-H."/>
            <person name="Park Y.-E."/>
            <person name="Jang D.-C."/>
            <person name="Im J.-S."/>
            <person name="Choi J.-G."/>
            <person name="Park H.-J."/>
            <person name="Lee G.-B."/>
            <person name="Lee Y.-G."/>
            <person name="Hong S.-Y."/>
            <person name="Cho K."/>
            <person name="Sohn K.H."/>
        </authorList>
    </citation>
    <scope>NUCLEOTIDE SEQUENCE</scope>
    <source>
        <strain evidence="2">KR_2_A2</strain>
    </source>
</reference>
<accession>A0A8S9UG43</accession>
<dbReference type="EMBL" id="JAACNO010001546">
    <property type="protein sequence ID" value="KAF4139761.1"/>
    <property type="molecule type" value="Genomic_DNA"/>
</dbReference>
<dbReference type="AlphaFoldDB" id="A0A8S9UG43"/>
<dbReference type="Proteomes" id="UP000704712">
    <property type="component" value="Unassembled WGS sequence"/>
</dbReference>
<protein>
    <submittedName>
        <fullName evidence="2">Uncharacterized protein</fullName>
    </submittedName>
</protein>
<feature type="compositionally biased region" description="Polar residues" evidence="1">
    <location>
        <begin position="135"/>
        <end position="152"/>
    </location>
</feature>
<gene>
    <name evidence="2" type="ORF">GN958_ATG11002</name>
</gene>
<evidence type="ECO:0000313" key="2">
    <source>
        <dbReference type="EMBL" id="KAF4139761.1"/>
    </source>
</evidence>
<name>A0A8S9UG43_PHYIN</name>
<feature type="region of interest" description="Disordered" evidence="1">
    <location>
        <begin position="119"/>
        <end position="170"/>
    </location>
</feature>